<accession>A0AAD8V2G8</accession>
<dbReference type="EMBL" id="JAHLJV010000036">
    <property type="protein sequence ID" value="KAK1589815.1"/>
    <property type="molecule type" value="Genomic_DNA"/>
</dbReference>
<keyword evidence="3" id="KW-1185">Reference proteome</keyword>
<dbReference type="RefSeq" id="XP_060413352.1">
    <property type="nucleotide sequence ID" value="XM_060560106.1"/>
</dbReference>
<feature type="region of interest" description="Disordered" evidence="1">
    <location>
        <begin position="101"/>
        <end position="125"/>
    </location>
</feature>
<feature type="compositionally biased region" description="Polar residues" evidence="1">
    <location>
        <begin position="112"/>
        <end position="125"/>
    </location>
</feature>
<protein>
    <submittedName>
        <fullName evidence="2">Uncharacterized protein</fullName>
    </submittedName>
</protein>
<gene>
    <name evidence="2" type="ORF">LY79DRAFT_580434</name>
</gene>
<organism evidence="2 3">
    <name type="scientific">Colletotrichum navitas</name>
    <dbReference type="NCBI Taxonomy" id="681940"/>
    <lineage>
        <taxon>Eukaryota</taxon>
        <taxon>Fungi</taxon>
        <taxon>Dikarya</taxon>
        <taxon>Ascomycota</taxon>
        <taxon>Pezizomycotina</taxon>
        <taxon>Sordariomycetes</taxon>
        <taxon>Hypocreomycetidae</taxon>
        <taxon>Glomerellales</taxon>
        <taxon>Glomerellaceae</taxon>
        <taxon>Colletotrichum</taxon>
        <taxon>Colletotrichum graminicola species complex</taxon>
    </lineage>
</organism>
<reference evidence="2" key="1">
    <citation type="submission" date="2021-06" db="EMBL/GenBank/DDBJ databases">
        <title>Comparative genomics, transcriptomics and evolutionary studies reveal genomic signatures of adaptation to plant cell wall in hemibiotrophic fungi.</title>
        <authorList>
            <consortium name="DOE Joint Genome Institute"/>
            <person name="Baroncelli R."/>
            <person name="Diaz J.F."/>
            <person name="Benocci T."/>
            <person name="Peng M."/>
            <person name="Battaglia E."/>
            <person name="Haridas S."/>
            <person name="Andreopoulos W."/>
            <person name="Labutti K."/>
            <person name="Pangilinan J."/>
            <person name="Floch G.L."/>
            <person name="Makela M.R."/>
            <person name="Henrissat B."/>
            <person name="Grigoriev I.V."/>
            <person name="Crouch J.A."/>
            <person name="De Vries R.P."/>
            <person name="Sukno S.A."/>
            <person name="Thon M.R."/>
        </authorList>
    </citation>
    <scope>NUCLEOTIDE SEQUENCE</scope>
    <source>
        <strain evidence="2">CBS 125086</strain>
    </source>
</reference>
<evidence type="ECO:0000313" key="2">
    <source>
        <dbReference type="EMBL" id="KAK1589815.1"/>
    </source>
</evidence>
<dbReference type="AlphaFoldDB" id="A0AAD8V2G8"/>
<sequence>MVGHCYSTTTPPRDPGVWGSKWKSKISALTSTIGPSVNLRVHELITLIHSTLVSTTAVPISSPVDGLILPTSGNAASSSTPVHPWHVGRARLRLSSVTAPASQPLLPISPRPMQSNVQTARSSAT</sequence>
<dbReference type="GeneID" id="85444346"/>
<comment type="caution">
    <text evidence="2">The sequence shown here is derived from an EMBL/GenBank/DDBJ whole genome shotgun (WGS) entry which is preliminary data.</text>
</comment>
<name>A0AAD8V2G8_9PEZI</name>
<proteinExistence type="predicted"/>
<evidence type="ECO:0000256" key="1">
    <source>
        <dbReference type="SAM" id="MobiDB-lite"/>
    </source>
</evidence>
<dbReference type="Proteomes" id="UP001230504">
    <property type="component" value="Unassembled WGS sequence"/>
</dbReference>
<evidence type="ECO:0000313" key="3">
    <source>
        <dbReference type="Proteomes" id="UP001230504"/>
    </source>
</evidence>